<evidence type="ECO:0000313" key="15">
    <source>
        <dbReference type="Proteomes" id="UP000322234"/>
    </source>
</evidence>
<dbReference type="CDD" id="cd00167">
    <property type="entry name" value="SANT"/>
    <property type="match status" value="2"/>
</dbReference>
<reference evidence="14" key="1">
    <citation type="submission" date="2019-10" db="EMBL/GenBank/DDBJ databases">
        <title>The sequence and de novo assembly of the wild yak genome.</title>
        <authorList>
            <person name="Liu Y."/>
        </authorList>
    </citation>
    <scope>NUCLEOTIDE SEQUENCE [LARGE SCALE GENOMIC DNA]</scope>
    <source>
        <strain evidence="14">WY2019</strain>
    </source>
</reference>
<feature type="region of interest" description="Disordered" evidence="10">
    <location>
        <begin position="2219"/>
        <end position="2372"/>
    </location>
</feature>
<evidence type="ECO:0000313" key="14">
    <source>
        <dbReference type="EMBL" id="MXQ89450.1"/>
    </source>
</evidence>
<dbReference type="GO" id="GO:0032991">
    <property type="term" value="C:protein-containing complex"/>
    <property type="evidence" value="ECO:0007669"/>
    <property type="project" value="UniProtKB-ARBA"/>
</dbReference>
<feature type="domain" description="HTH myb-type" evidence="13">
    <location>
        <begin position="565"/>
        <end position="619"/>
    </location>
</feature>
<feature type="compositionally biased region" description="Basic and acidic residues" evidence="10">
    <location>
        <begin position="1787"/>
        <end position="1807"/>
    </location>
</feature>
<feature type="region of interest" description="Disordered" evidence="10">
    <location>
        <begin position="1"/>
        <end position="103"/>
    </location>
</feature>
<evidence type="ECO:0000259" key="13">
    <source>
        <dbReference type="PROSITE" id="PS51294"/>
    </source>
</evidence>
<keyword evidence="8" id="KW-0804">Transcription</keyword>
<evidence type="ECO:0008006" key="16">
    <source>
        <dbReference type="Google" id="ProtNLM"/>
    </source>
</evidence>
<feature type="compositionally biased region" description="Polar residues" evidence="10">
    <location>
        <begin position="1123"/>
        <end position="1132"/>
    </location>
</feature>
<feature type="compositionally biased region" description="Basic and acidic residues" evidence="10">
    <location>
        <begin position="797"/>
        <end position="815"/>
    </location>
</feature>
<feature type="compositionally biased region" description="Polar residues" evidence="10">
    <location>
        <begin position="643"/>
        <end position="653"/>
    </location>
</feature>
<evidence type="ECO:0000256" key="1">
    <source>
        <dbReference type="ARBA" id="ARBA00004123"/>
    </source>
</evidence>
<dbReference type="GO" id="GO:0005654">
    <property type="term" value="C:nucleoplasm"/>
    <property type="evidence" value="ECO:0007669"/>
    <property type="project" value="UniProtKB-ARBA"/>
</dbReference>
<feature type="region of interest" description="Disordered" evidence="10">
    <location>
        <begin position="514"/>
        <end position="561"/>
    </location>
</feature>
<feature type="domain" description="Myb-like" evidence="11">
    <location>
        <begin position="565"/>
        <end position="615"/>
    </location>
</feature>
<dbReference type="FunFam" id="1.20.5.430:FF:000001">
    <property type="entry name" value="Nuclear receptor corepressor 2 isoform 1"/>
    <property type="match status" value="1"/>
</dbReference>
<dbReference type="SMART" id="SM00717">
    <property type="entry name" value="SANT"/>
    <property type="match status" value="2"/>
</dbReference>
<dbReference type="InterPro" id="IPR017930">
    <property type="entry name" value="Myb_dom"/>
</dbReference>
<feature type="region of interest" description="Disordered" evidence="10">
    <location>
        <begin position="1086"/>
        <end position="1133"/>
    </location>
</feature>
<dbReference type="Gene3D" id="1.20.5.430">
    <property type="match status" value="1"/>
</dbReference>
<dbReference type="GO" id="GO:0003714">
    <property type="term" value="F:transcription corepressor activity"/>
    <property type="evidence" value="ECO:0007669"/>
    <property type="project" value="TreeGrafter"/>
</dbReference>
<feature type="compositionally biased region" description="Low complexity" evidence="10">
    <location>
        <begin position="1882"/>
        <end position="1893"/>
    </location>
</feature>
<name>A0A6B0RHB5_9CETA</name>
<feature type="compositionally biased region" description="Basic and acidic residues" evidence="10">
    <location>
        <begin position="85"/>
        <end position="103"/>
    </location>
</feature>
<feature type="compositionally biased region" description="Basic and acidic residues" evidence="10">
    <location>
        <begin position="516"/>
        <end position="526"/>
    </location>
</feature>
<evidence type="ECO:0000259" key="12">
    <source>
        <dbReference type="PROSITE" id="PS51293"/>
    </source>
</evidence>
<organism evidence="14 15">
    <name type="scientific">Bos mutus</name>
    <name type="common">wild yak</name>
    <dbReference type="NCBI Taxonomy" id="72004"/>
    <lineage>
        <taxon>Eukaryota</taxon>
        <taxon>Metazoa</taxon>
        <taxon>Chordata</taxon>
        <taxon>Craniata</taxon>
        <taxon>Vertebrata</taxon>
        <taxon>Euteleostomi</taxon>
        <taxon>Mammalia</taxon>
        <taxon>Eutheria</taxon>
        <taxon>Laurasiatheria</taxon>
        <taxon>Artiodactyla</taxon>
        <taxon>Ruminantia</taxon>
        <taxon>Pecora</taxon>
        <taxon>Bovidae</taxon>
        <taxon>Bovinae</taxon>
        <taxon>Bos</taxon>
    </lineage>
</organism>
<gene>
    <name evidence="14" type="ORF">E5288_WYG000843</name>
</gene>
<feature type="compositionally biased region" description="Polar residues" evidence="10">
    <location>
        <begin position="2017"/>
        <end position="2040"/>
    </location>
</feature>
<feature type="region of interest" description="Disordered" evidence="10">
    <location>
        <begin position="626"/>
        <end position="866"/>
    </location>
</feature>
<feature type="compositionally biased region" description="Basic and acidic residues" evidence="10">
    <location>
        <begin position="1833"/>
        <end position="1851"/>
    </location>
</feature>
<evidence type="ECO:0000256" key="4">
    <source>
        <dbReference type="ARBA" id="ARBA00022737"/>
    </source>
</evidence>
<feature type="compositionally biased region" description="Polar residues" evidence="10">
    <location>
        <begin position="2363"/>
        <end position="2372"/>
    </location>
</feature>
<evidence type="ECO:0000256" key="10">
    <source>
        <dbReference type="SAM" id="MobiDB-lite"/>
    </source>
</evidence>
<feature type="region of interest" description="Disordered" evidence="10">
    <location>
        <begin position="982"/>
        <end position="1005"/>
    </location>
</feature>
<dbReference type="GO" id="GO:0000785">
    <property type="term" value="C:chromatin"/>
    <property type="evidence" value="ECO:0007669"/>
    <property type="project" value="TreeGrafter"/>
</dbReference>
<feature type="compositionally biased region" description="Polar residues" evidence="10">
    <location>
        <begin position="1463"/>
        <end position="1472"/>
    </location>
</feature>
<keyword evidence="6" id="KW-0175">Coiled coil</keyword>
<comment type="similarity">
    <text evidence="2">Belongs to the N-CoR nuclear receptor corepressors family.</text>
</comment>
<feature type="region of interest" description="Disordered" evidence="10">
    <location>
        <begin position="124"/>
        <end position="163"/>
    </location>
</feature>
<feature type="region of interest" description="Disordered" evidence="10">
    <location>
        <begin position="1873"/>
        <end position="1897"/>
    </location>
</feature>
<sequence>MSSSGYPPNQGAFSTEQSRYPPHSVQYTFPSTRHQQEFAVPDYRSSHLEVSQARPSLLSEFHPGSDRPQERRTGYEQFHPGPSPGDHDSLDSKRPRLEQLSDSHFQRVSAAVLPLVHTLPEGLRSSADAKKDPAFGVKHEAPSSPISGQPCGDDQNASPSKLSKEELIQSMDRVDREIAKVEQQILKLKKKQQQLEEEAAKPPEPEKPVSPPPVEQKHRSVVQIIYDENRKKAEEAHKIFEGLGPKVELPLYNQPSDTKVYHENIKTNQVMRKKLILFFKRRNHARKQREQKICQRYDQLMEAWEKKVDRIENNPRRKAKESKTREYYEKQFPEIRKQREQQERFQRVGQRGAGLSATIARSEHEISEIIDGLSEQENNEKQMRQLSVIPPMMFDAEQRRVKFINMNGLMEDPMKVYKDRQFMNVWTDHEKEIFKDKFIQHPKNFGLIASYLERKSVPDCVLYYYLTKKNENYKALVRRNYGKRRGRNQNFESFNLFGVCILLNHTKCSLATVSRENTKEKDKTEGTAEETEEREQATPRGRKTANSQGRRKGRITSSTFVSVSTEPVETSRWTEEEMEVAKKGLVEHGRNWAAIAKMVGTKSEAQCKNFYFNYKRRHNLDNLLQQHKQKASRKPREERDVSQCESVASTVSAQEDEDIEASNEEENPEDSEGAENSSDTESAPSPSPVEAVKPGEDSTENAPPRGTAEAAAELEATPDAVPRPSPSPAAASTKVAEDDSVEAPANDSITVDTAEPMEVEHEEHGAEGTSALDLPSAAKADAVDVEMRVPESSPSRVEGDPKDRDLQRSGEKPEPGEDDLGVAQQLSAPRPEPLSDHDSSATCSADEDVDGEPERQRMFPMDSKPSLLNPAGSILVSSPIKPNPLDLPQLQHRAAVIPPMVSCTPCNIPIGTPVSGYALYQRHIKAMHESALLEEQRQRQEQLDLECRSSTSPCGAARSPGRDWEVLQPAPHQVITNLPEGVRLPTTRPTRPPPPLIPSSKTTVASEKPSFLLGGSISQGTPGTYLPSPNQASYAPEAAKPSAGSISLGLPRQQEAAKPATVPYIKQEEFSPRSQNSQPEGLLVRAQHEGVVRGTSGTIQEGSITRGTPSSKLSVESIPSLRGSITQGTPALSQAGIPTEALVKGPVSRLSIEESSPEKGREEAASKGHVIYEGKSGHILSYDNIKNAREGTRSPRTAHEISLKRSYESVEGTIKQGLSMRESPVSAPLEGLICRALPRGSPHSDLKDRTVLSGSIMHGTPRATTESFEDGLKYPKQIKRESPPIRAFEGAITKGKPYDGITTIKEMGRSVHEIPRQDVLAQESRKTPEVVPSARPVIEGSISQGTPIKFDSSSGQSAIKHNVKSLITGPSKLPRGMPPLEIVPENVKVVERGKYEDVKAGEPVRSRHTSVVSSGPSVLRSTLHEAPKAQLSPGIYEDASARRTPGSYASTVSRGSPMLSRASEVTISSGKSANHERKSTLTPTQRESIAAKSPVPGVDPAVSHSPFEPHHRGGTPGEVYRSHLPAHLDPAMPFHRALDPAAAAYLFQRQLSPTPGYPSQYQLYAMENTRQTILNDYITSQQMQVGLRPDVARGLSPREQQLGLPYPATRGIIDLTNMPPAILVPHPGGTSTPPMDRITYIPGTQITFPPRPYSSASVSPGGSAHAPLCWEHCAPVLPAHPLWVFWALFPSSEQPGRPSSHGYVRSPSPSVRAQETLLQQRPSVFQGTNGTSVITPLDPSAQLRIMPLPAGGPSISQGLPASRYNTAADALAALVDAAASAPQMDVSKTKESKHDATRLEENAEKRAGQCLYTSSALPSGKPQPHSAVIYSEAGKEKGPPPKSRYEEELRTRGKTTITAANFIDVIITRQIASDKDSRDRGSQSSDSSSSLSSHRYETPGDAIEVISPASSPAPPQERLTAYQPEVVKASQAENEAPRQYEGPLHHYRPQQESPSPQQPPPPPSQAEGAGQVPRTHRLITLADHICQIITQDFARNQVSSQPPQQPSTSTFQSSPSALVSTPVRTKTSNRYSPESQSQSAHHQRPGSRVSPETLVDKSRASIRPGKSPERSHISSEPYEPISPPQAPVVHEKQDSVLLLAQRGAEPAEQSRNDSRSPGSISYLPSFFTKLESTSPMVKSKKQEIFRKLNSSGGGDSDMAAAQPGTEIFNLPAVTTSGSVSSRGHSFADPASNLGLEDIIRKALMGSFDDKVEDHGVVIPQPVAVGPGGASTSVVTSGETRREEGDPSPHSGGVCKPKLLGKANSRKSKSPVPGQGYLGAERPSSVSSVHSEGDYHRQTPGWAWEDRPSSTGSTQFPYNPLTMRMLSSTPPAPVACTPTSANPAAPHQPSRIWEREPAPLLSAQYETLSDSDD</sequence>
<keyword evidence="5" id="KW-0805">Transcription regulation</keyword>
<dbReference type="Proteomes" id="UP000322234">
    <property type="component" value="Unassembled WGS sequence"/>
</dbReference>
<evidence type="ECO:0000256" key="9">
    <source>
        <dbReference type="ARBA" id="ARBA00023242"/>
    </source>
</evidence>
<proteinExistence type="inferred from homology"/>
<feature type="region of interest" description="Disordered" evidence="10">
    <location>
        <begin position="1785"/>
        <end position="1851"/>
    </location>
</feature>
<feature type="region of interest" description="Disordered" evidence="10">
    <location>
        <begin position="1400"/>
        <end position="1518"/>
    </location>
</feature>
<evidence type="ECO:0000259" key="11">
    <source>
        <dbReference type="PROSITE" id="PS50090"/>
    </source>
</evidence>
<feature type="compositionally biased region" description="Basic and acidic residues" evidence="10">
    <location>
        <begin position="127"/>
        <end position="141"/>
    </location>
</feature>
<keyword evidence="4" id="KW-0677">Repeat</keyword>
<dbReference type="InterPro" id="IPR031557">
    <property type="entry name" value="N-CoR_GPS2_interact"/>
</dbReference>
<accession>A0A6B0RHB5</accession>
<feature type="domain" description="SANT" evidence="12">
    <location>
        <begin position="568"/>
        <end position="619"/>
    </location>
</feature>
<dbReference type="InterPro" id="IPR017884">
    <property type="entry name" value="SANT_dom"/>
</dbReference>
<evidence type="ECO:0000256" key="8">
    <source>
        <dbReference type="ARBA" id="ARBA00023163"/>
    </source>
</evidence>
<dbReference type="GO" id="GO:0046966">
    <property type="term" value="F:nuclear thyroid hormone receptor binding"/>
    <property type="evidence" value="ECO:0007669"/>
    <property type="project" value="TreeGrafter"/>
</dbReference>
<feature type="compositionally biased region" description="Low complexity" evidence="10">
    <location>
        <begin position="1999"/>
        <end position="2016"/>
    </location>
</feature>
<dbReference type="Pfam" id="PF00249">
    <property type="entry name" value="Myb_DNA-binding"/>
    <property type="match status" value="1"/>
</dbReference>
<feature type="compositionally biased region" description="Polar residues" evidence="10">
    <location>
        <begin position="1409"/>
        <end position="1420"/>
    </location>
</feature>
<evidence type="ECO:0000256" key="6">
    <source>
        <dbReference type="ARBA" id="ARBA00023054"/>
    </source>
</evidence>
<dbReference type="InterPro" id="IPR001005">
    <property type="entry name" value="SANT/Myb"/>
</dbReference>
<feature type="region of interest" description="Disordered" evidence="10">
    <location>
        <begin position="1944"/>
        <end position="1972"/>
    </location>
</feature>
<dbReference type="InterPro" id="IPR009057">
    <property type="entry name" value="Homeodomain-like_sf"/>
</dbReference>
<feature type="compositionally biased region" description="Polar residues" evidence="10">
    <location>
        <begin position="1095"/>
        <end position="1114"/>
    </location>
</feature>
<dbReference type="Pfam" id="PF15784">
    <property type="entry name" value="GPS2_interact"/>
    <property type="match status" value="1"/>
</dbReference>
<dbReference type="PROSITE" id="PS51293">
    <property type="entry name" value="SANT"/>
    <property type="match status" value="2"/>
</dbReference>
<keyword evidence="9" id="KW-0539">Nucleus</keyword>
<evidence type="ECO:0000256" key="2">
    <source>
        <dbReference type="ARBA" id="ARBA00010097"/>
    </source>
</evidence>
<dbReference type="PANTHER" id="PTHR13992:SF5">
    <property type="entry name" value="NUCLEAR RECEPTOR COREPRESSOR 1"/>
    <property type="match status" value="1"/>
</dbReference>
<keyword evidence="7" id="KW-0238">DNA-binding</keyword>
<evidence type="ECO:0000256" key="3">
    <source>
        <dbReference type="ARBA" id="ARBA00022491"/>
    </source>
</evidence>
<feature type="region of interest" description="Disordered" evidence="10">
    <location>
        <begin position="1996"/>
        <end position="2086"/>
    </location>
</feature>
<keyword evidence="15" id="KW-1185">Reference proteome</keyword>
<feature type="compositionally biased region" description="Basic and acidic residues" evidence="10">
    <location>
        <begin position="198"/>
        <end position="207"/>
    </location>
</feature>
<feature type="region of interest" description="Disordered" evidence="10">
    <location>
        <begin position="192"/>
        <end position="217"/>
    </location>
</feature>
<dbReference type="EMBL" id="VBQZ03000055">
    <property type="protein sequence ID" value="MXQ89450.1"/>
    <property type="molecule type" value="Genomic_DNA"/>
</dbReference>
<dbReference type="FunFam" id="1.10.10.60:FF:000026">
    <property type="entry name" value="Nuclear receptor corepressor 2 isoform 1"/>
    <property type="match status" value="1"/>
</dbReference>
<dbReference type="GO" id="GO:0000122">
    <property type="term" value="P:negative regulation of transcription by RNA polymerase II"/>
    <property type="evidence" value="ECO:0007669"/>
    <property type="project" value="TreeGrafter"/>
</dbReference>
<dbReference type="InterPro" id="IPR051571">
    <property type="entry name" value="N-CoR_corepressor"/>
</dbReference>
<comment type="caution">
    <text evidence="14">The sequence shown here is derived from an EMBL/GenBank/DDBJ whole genome shotgun (WGS) entry which is preliminary data.</text>
</comment>
<feature type="compositionally biased region" description="Basic and acidic residues" evidence="10">
    <location>
        <begin position="63"/>
        <end position="74"/>
    </location>
</feature>
<feature type="compositionally biased region" description="Acidic residues" evidence="10">
    <location>
        <begin position="654"/>
        <end position="673"/>
    </location>
</feature>
<feature type="compositionally biased region" description="Polar residues" evidence="10">
    <location>
        <begin position="1019"/>
        <end position="1033"/>
    </location>
</feature>
<dbReference type="PROSITE" id="PS51294">
    <property type="entry name" value="HTH_MYB"/>
    <property type="match status" value="1"/>
</dbReference>
<dbReference type="PANTHER" id="PTHR13992">
    <property type="entry name" value="NUCLEAR RECEPTOR CO-REPRESSOR RELATED NCOR"/>
    <property type="match status" value="1"/>
</dbReference>
<evidence type="ECO:0000256" key="7">
    <source>
        <dbReference type="ARBA" id="ARBA00023125"/>
    </source>
</evidence>
<feature type="region of interest" description="Disordered" evidence="10">
    <location>
        <begin position="1019"/>
        <end position="1046"/>
    </location>
</feature>
<dbReference type="GO" id="GO:0003677">
    <property type="term" value="F:DNA binding"/>
    <property type="evidence" value="ECO:0007669"/>
    <property type="project" value="UniProtKB-KW"/>
</dbReference>
<comment type="subcellular location">
    <subcellularLocation>
        <location evidence="1">Nucleus</location>
    </subcellularLocation>
</comment>
<dbReference type="PROSITE" id="PS50090">
    <property type="entry name" value="MYB_LIKE"/>
    <property type="match status" value="1"/>
</dbReference>
<feature type="domain" description="SANT" evidence="12">
    <location>
        <begin position="421"/>
        <end position="472"/>
    </location>
</feature>
<protein>
    <recommendedName>
        <fullName evidence="16">Nuclear receptor corepressor 1</fullName>
    </recommendedName>
</protein>
<feature type="compositionally biased region" description="Polar residues" evidence="10">
    <location>
        <begin position="1"/>
        <end position="18"/>
    </location>
</feature>
<dbReference type="Gene3D" id="1.20.58.1880">
    <property type="match status" value="1"/>
</dbReference>
<dbReference type="SUPFAM" id="SSF46689">
    <property type="entry name" value="Homeodomain-like"/>
    <property type="match status" value="2"/>
</dbReference>
<dbReference type="Gene3D" id="1.10.10.60">
    <property type="entry name" value="Homeodomain-like"/>
    <property type="match status" value="1"/>
</dbReference>
<dbReference type="FunFam" id="1.20.58.1880:FF:000010">
    <property type="entry name" value="Nuclear receptor corepressor 1"/>
    <property type="match status" value="1"/>
</dbReference>
<keyword evidence="3" id="KW-0678">Repressor</keyword>
<evidence type="ECO:0000256" key="5">
    <source>
        <dbReference type="ARBA" id="ARBA00023015"/>
    </source>
</evidence>